<accession>A0ABX7PKY1</accession>
<gene>
    <name evidence="3" type="ORF">CFH99_13355</name>
</gene>
<evidence type="ECO:0008006" key="5">
    <source>
        <dbReference type="Google" id="ProtNLM"/>
    </source>
</evidence>
<evidence type="ECO:0000313" key="3">
    <source>
        <dbReference type="EMBL" id="QSR26613.1"/>
    </source>
</evidence>
<keyword evidence="4" id="KW-1185">Reference proteome</keyword>
<dbReference type="RefSeq" id="WP_207005855.1">
    <property type="nucleotide sequence ID" value="NZ_CP022295.1"/>
</dbReference>
<evidence type="ECO:0000256" key="1">
    <source>
        <dbReference type="SAM" id="MobiDB-lite"/>
    </source>
</evidence>
<dbReference type="Gene3D" id="2.60.40.10">
    <property type="entry name" value="Immunoglobulins"/>
    <property type="match status" value="1"/>
</dbReference>
<keyword evidence="2" id="KW-1133">Transmembrane helix</keyword>
<feature type="region of interest" description="Disordered" evidence="1">
    <location>
        <begin position="1"/>
        <end position="26"/>
    </location>
</feature>
<feature type="compositionally biased region" description="Pro residues" evidence="1">
    <location>
        <begin position="7"/>
        <end position="26"/>
    </location>
</feature>
<keyword evidence="2" id="KW-0472">Membrane</keyword>
<name>A0ABX7PKY1_9ACTN</name>
<dbReference type="Proteomes" id="UP000662818">
    <property type="component" value="Chromosome"/>
</dbReference>
<reference evidence="3 4" key="1">
    <citation type="submission" date="2017-06" db="EMBL/GenBank/DDBJ databases">
        <title>Complete Genome Sequence of the Soil Carbazole-Degrading Bacterium Nocardioides aromaticivorans IC177.</title>
        <authorList>
            <person name="Vejarano F."/>
            <person name="Suzuki-Minakuchi C."/>
            <person name="Ohtsubo Y."/>
            <person name="Tsuda M."/>
            <person name="Okada K."/>
            <person name="Nojiri H."/>
        </authorList>
    </citation>
    <scope>NUCLEOTIDE SEQUENCE [LARGE SCALE GENOMIC DNA]</scope>
    <source>
        <strain evidence="3 4">IC177</strain>
    </source>
</reference>
<feature type="transmembrane region" description="Helical" evidence="2">
    <location>
        <begin position="32"/>
        <end position="62"/>
    </location>
</feature>
<sequence>MSDPTSSYPPPPGPIPPGPFQPTPARPPSNGLAVAALVIGIVALTIALIPILNLVGVVGTLVGIPLGIAGVRKGRRVGRGTAMAGAGIALSGVALVLSAVISFLFWRYLGDLLDFVEPPDPSAEVGEEFETDGGDLVVTVTSLECGTEPDECTFTFDATNNGHRSISLDDITVKSVVDGQWDSADVSDPGTSSYGVDLAPGESKSLTGSVRVYSGEHLDGIVFDANDASSHSAVVVDAGDASSGQ</sequence>
<evidence type="ECO:0000313" key="4">
    <source>
        <dbReference type="Proteomes" id="UP000662818"/>
    </source>
</evidence>
<protein>
    <recommendedName>
        <fullName evidence="5">DUF4190 domain-containing protein</fullName>
    </recommendedName>
</protein>
<dbReference type="InterPro" id="IPR013783">
    <property type="entry name" value="Ig-like_fold"/>
</dbReference>
<proteinExistence type="predicted"/>
<dbReference type="EMBL" id="CP022295">
    <property type="protein sequence ID" value="QSR26613.1"/>
    <property type="molecule type" value="Genomic_DNA"/>
</dbReference>
<evidence type="ECO:0000256" key="2">
    <source>
        <dbReference type="SAM" id="Phobius"/>
    </source>
</evidence>
<feature type="transmembrane region" description="Helical" evidence="2">
    <location>
        <begin position="83"/>
        <end position="106"/>
    </location>
</feature>
<organism evidence="3 4">
    <name type="scientific">Nocardioides aromaticivorans</name>
    <dbReference type="NCBI Taxonomy" id="200618"/>
    <lineage>
        <taxon>Bacteria</taxon>
        <taxon>Bacillati</taxon>
        <taxon>Actinomycetota</taxon>
        <taxon>Actinomycetes</taxon>
        <taxon>Propionibacteriales</taxon>
        <taxon>Nocardioidaceae</taxon>
        <taxon>Nocardioides</taxon>
    </lineage>
</organism>
<keyword evidence="2" id="KW-0812">Transmembrane</keyword>